<dbReference type="Pfam" id="PF06405">
    <property type="entry name" value="RCC_reductase"/>
    <property type="match status" value="1"/>
</dbReference>
<gene>
    <name evidence="1" type="ORF">METZ01_LOCUS45995</name>
</gene>
<name>A0A381RPQ1_9ZZZZ</name>
<dbReference type="InterPro" id="IPR009439">
    <property type="entry name" value="RCC_reductase"/>
</dbReference>
<dbReference type="Gene3D" id="3.40.1500.20">
    <property type="match status" value="1"/>
</dbReference>
<reference evidence="1" key="1">
    <citation type="submission" date="2018-05" db="EMBL/GenBank/DDBJ databases">
        <authorList>
            <person name="Lanie J.A."/>
            <person name="Ng W.-L."/>
            <person name="Kazmierczak K.M."/>
            <person name="Andrzejewski T.M."/>
            <person name="Davidsen T.M."/>
            <person name="Wayne K.J."/>
            <person name="Tettelin H."/>
            <person name="Glass J.I."/>
            <person name="Rusch D."/>
            <person name="Podicherti R."/>
            <person name="Tsui H.-C.T."/>
            <person name="Winkler M.E."/>
        </authorList>
    </citation>
    <scope>NUCLEOTIDE SEQUENCE</scope>
</reference>
<dbReference type="GO" id="GO:0051743">
    <property type="term" value="F:red chlorophyll catabolite reductase activity"/>
    <property type="evidence" value="ECO:0007669"/>
    <property type="project" value="InterPro"/>
</dbReference>
<dbReference type="PANTHER" id="PTHR34685">
    <property type="entry name" value="RED CHLOROPHYLL CATABOLITE REDUCTASE, CHLOROPLASTIC"/>
    <property type="match status" value="1"/>
</dbReference>
<evidence type="ECO:0008006" key="2">
    <source>
        <dbReference type="Google" id="ProtNLM"/>
    </source>
</evidence>
<organism evidence="1">
    <name type="scientific">marine metagenome</name>
    <dbReference type="NCBI Taxonomy" id="408172"/>
    <lineage>
        <taxon>unclassified sequences</taxon>
        <taxon>metagenomes</taxon>
        <taxon>ecological metagenomes</taxon>
    </lineage>
</organism>
<dbReference type="PANTHER" id="PTHR34685:SF2">
    <property type="entry name" value="RED CHLOROPHYLL CATABOLITE REDUCTASE, CHLOROPLASTIC"/>
    <property type="match status" value="1"/>
</dbReference>
<dbReference type="AlphaFoldDB" id="A0A381RPQ1"/>
<proteinExistence type="predicted"/>
<dbReference type="EMBL" id="UINC01002121">
    <property type="protein sequence ID" value="SUZ93141.1"/>
    <property type="molecule type" value="Genomic_DNA"/>
</dbReference>
<protein>
    <recommendedName>
        <fullName evidence="2">Red chlorophyll catabolite reductase</fullName>
    </recommendedName>
</protein>
<evidence type="ECO:0000313" key="1">
    <source>
        <dbReference type="EMBL" id="SUZ93141.1"/>
    </source>
</evidence>
<sequence>MSSNKETKTIMEFLSENPNVDVSKAWERCWGIQTSIIERVRDRFEVDKHPSCEGRDYFTSNEHPDHGQLEGSFNSYTGEKVDWLVHSWLGNRQRSILDINATVFLGQETRVPHLTVIFGTIPRLYFYAEYTPRMDLRTNPDYLHQYYEPVNQDFLEFRANPNWTRFVSHGTYLRSLMSPVCVSSHTELTDENIDYCEDYLERFIGRWFSWLDEAEVVPEAERNQQQIYDFSLRELGYRNDPMNVLPIQVFGEEEANRMLEMRIGVDQIKASKGRWK</sequence>
<accession>A0A381RPQ1</accession>